<evidence type="ECO:0000313" key="3">
    <source>
        <dbReference type="Proteomes" id="UP001457282"/>
    </source>
</evidence>
<proteinExistence type="predicted"/>
<protein>
    <submittedName>
        <fullName evidence="2">Uncharacterized protein</fullName>
    </submittedName>
</protein>
<dbReference type="EMBL" id="JBEDUW010000007">
    <property type="protein sequence ID" value="KAK9913010.1"/>
    <property type="molecule type" value="Genomic_DNA"/>
</dbReference>
<evidence type="ECO:0000313" key="2">
    <source>
        <dbReference type="EMBL" id="KAK9913010.1"/>
    </source>
</evidence>
<feature type="region of interest" description="Disordered" evidence="1">
    <location>
        <begin position="139"/>
        <end position="163"/>
    </location>
</feature>
<name>A0AAW1VZ10_RUBAR</name>
<gene>
    <name evidence="2" type="ORF">M0R45_036837</name>
</gene>
<accession>A0AAW1VZ10</accession>
<dbReference type="AlphaFoldDB" id="A0AAW1VZ10"/>
<feature type="region of interest" description="Disordered" evidence="1">
    <location>
        <begin position="59"/>
        <end position="90"/>
    </location>
</feature>
<keyword evidence="3" id="KW-1185">Reference proteome</keyword>
<sequence>MDITRNFTFTDTKQVRGANNVLITKTKTRNYTLVAKDGLLQFVSADTIITTRVAPLHSSAEEREIKKKKKKKESAEDGNGDHDRQSSKIERLKMGLMQLKKEAEKFLRGACRGGGGYSSPVSLLKEAGFDAIVIENSNGDRGPAIVSGDCSSGAGRLRLRRKD</sequence>
<organism evidence="2 3">
    <name type="scientific">Rubus argutus</name>
    <name type="common">Southern blackberry</name>
    <dbReference type="NCBI Taxonomy" id="59490"/>
    <lineage>
        <taxon>Eukaryota</taxon>
        <taxon>Viridiplantae</taxon>
        <taxon>Streptophyta</taxon>
        <taxon>Embryophyta</taxon>
        <taxon>Tracheophyta</taxon>
        <taxon>Spermatophyta</taxon>
        <taxon>Magnoliopsida</taxon>
        <taxon>eudicotyledons</taxon>
        <taxon>Gunneridae</taxon>
        <taxon>Pentapetalae</taxon>
        <taxon>rosids</taxon>
        <taxon>fabids</taxon>
        <taxon>Rosales</taxon>
        <taxon>Rosaceae</taxon>
        <taxon>Rosoideae</taxon>
        <taxon>Rosoideae incertae sedis</taxon>
        <taxon>Rubus</taxon>
    </lineage>
</organism>
<dbReference type="Proteomes" id="UP001457282">
    <property type="component" value="Unassembled WGS sequence"/>
</dbReference>
<feature type="compositionally biased region" description="Basic and acidic residues" evidence="1">
    <location>
        <begin position="73"/>
        <end position="90"/>
    </location>
</feature>
<reference evidence="2 3" key="1">
    <citation type="journal article" date="2023" name="G3 (Bethesda)">
        <title>A chromosome-length genome assembly and annotation of blackberry (Rubus argutus, cv. 'Hillquist').</title>
        <authorList>
            <person name="Bruna T."/>
            <person name="Aryal R."/>
            <person name="Dudchenko O."/>
            <person name="Sargent D.J."/>
            <person name="Mead D."/>
            <person name="Buti M."/>
            <person name="Cavallini A."/>
            <person name="Hytonen T."/>
            <person name="Andres J."/>
            <person name="Pham M."/>
            <person name="Weisz D."/>
            <person name="Mascagni F."/>
            <person name="Usai G."/>
            <person name="Natali L."/>
            <person name="Bassil N."/>
            <person name="Fernandez G.E."/>
            <person name="Lomsadze A."/>
            <person name="Armour M."/>
            <person name="Olukolu B."/>
            <person name="Poorten T."/>
            <person name="Britton C."/>
            <person name="Davik J."/>
            <person name="Ashrafi H."/>
            <person name="Aiden E.L."/>
            <person name="Borodovsky M."/>
            <person name="Worthington M."/>
        </authorList>
    </citation>
    <scope>NUCLEOTIDE SEQUENCE [LARGE SCALE GENOMIC DNA]</scope>
    <source>
        <strain evidence="2">PI 553951</strain>
    </source>
</reference>
<comment type="caution">
    <text evidence="2">The sequence shown here is derived from an EMBL/GenBank/DDBJ whole genome shotgun (WGS) entry which is preliminary data.</text>
</comment>
<evidence type="ECO:0000256" key="1">
    <source>
        <dbReference type="SAM" id="MobiDB-lite"/>
    </source>
</evidence>